<dbReference type="EMBL" id="CP051128">
    <property type="protein sequence ID" value="QIZ10791.1"/>
    <property type="molecule type" value="Genomic_DNA"/>
</dbReference>
<evidence type="ECO:0000256" key="1">
    <source>
        <dbReference type="SAM" id="MobiDB-lite"/>
    </source>
</evidence>
<keyword evidence="2" id="KW-0732">Signal</keyword>
<feature type="signal peptide" evidence="2">
    <location>
        <begin position="1"/>
        <end position="20"/>
    </location>
</feature>
<gene>
    <name evidence="3" type="ORF">HFZ78_05750</name>
</gene>
<dbReference type="PROSITE" id="PS51257">
    <property type="entry name" value="PROKAR_LIPOPROTEIN"/>
    <property type="match status" value="1"/>
</dbReference>
<protein>
    <recommendedName>
        <fullName evidence="5">DUF4352 domain-containing protein</fullName>
    </recommendedName>
</protein>
<name>A0A6H1PC60_PRIMG</name>
<feature type="chain" id="PRO_5039015060" description="DUF4352 domain-containing protein" evidence="2">
    <location>
        <begin position="21"/>
        <end position="223"/>
    </location>
</feature>
<evidence type="ECO:0000313" key="3">
    <source>
        <dbReference type="EMBL" id="QIZ10791.1"/>
    </source>
</evidence>
<accession>A0A6H1PC60</accession>
<dbReference type="Proteomes" id="UP000501868">
    <property type="component" value="Chromosome"/>
</dbReference>
<proteinExistence type="predicted"/>
<feature type="compositionally biased region" description="Polar residues" evidence="1">
    <location>
        <begin position="54"/>
        <end position="70"/>
    </location>
</feature>
<feature type="region of interest" description="Disordered" evidence="1">
    <location>
        <begin position="54"/>
        <end position="73"/>
    </location>
</feature>
<sequence>MKQAMITILFVFLLTGCSFISIQPTNEKTDAKTENTSTATKKITKDDHDAYYNSPQVTDDSTLQKPGQSVTDEKGEATLKAIKPINKVYHFGDIEYTIKEMKLLHYRPDYSLIDYFHPLTEAEEFDFIKLSVDIKNQSKEKRNFAPVALFETNTGEKMDWKQDMYLEHLNGEIEGNQIKRGSLGFIVDQAGSKKTEWISILTSDVFNDEQERLEEAQKIQLDF</sequence>
<organism evidence="3 4">
    <name type="scientific">Priestia megaterium</name>
    <name type="common">Bacillus megaterium</name>
    <dbReference type="NCBI Taxonomy" id="1404"/>
    <lineage>
        <taxon>Bacteria</taxon>
        <taxon>Bacillati</taxon>
        <taxon>Bacillota</taxon>
        <taxon>Bacilli</taxon>
        <taxon>Bacillales</taxon>
        <taxon>Bacillaceae</taxon>
        <taxon>Priestia</taxon>
    </lineage>
</organism>
<evidence type="ECO:0008006" key="5">
    <source>
        <dbReference type="Google" id="ProtNLM"/>
    </source>
</evidence>
<dbReference type="AlphaFoldDB" id="A0A6H1PC60"/>
<evidence type="ECO:0000313" key="4">
    <source>
        <dbReference type="Proteomes" id="UP000501868"/>
    </source>
</evidence>
<evidence type="ECO:0000256" key="2">
    <source>
        <dbReference type="SAM" id="SignalP"/>
    </source>
</evidence>
<reference evidence="3 4" key="2">
    <citation type="submission" date="2020-04" db="EMBL/GenBank/DDBJ databases">
        <authorList>
            <person name="Fomenkov A."/>
            <person name="Anton B.P."/>
            <person name="Roberts R.J."/>
        </authorList>
    </citation>
    <scope>NUCLEOTIDE SEQUENCE [LARGE SCALE GENOMIC DNA]</scope>
    <source>
        <strain evidence="3 4">S2</strain>
    </source>
</reference>
<reference evidence="3 4" key="1">
    <citation type="submission" date="2020-04" db="EMBL/GenBank/DDBJ databases">
        <title>Genome-Wide Identification of 5-Methylcytosine Sites in Bacterial Genomes By High-Throughput Sequencing of MspJI Restriction Fragments.</title>
        <authorList>
            <person name="Wu V."/>
        </authorList>
    </citation>
    <scope>NUCLEOTIDE SEQUENCE [LARGE SCALE GENOMIC DNA]</scope>
    <source>
        <strain evidence="3 4">S2</strain>
    </source>
</reference>